<dbReference type="EMBL" id="KK914321">
    <property type="protein sequence ID" value="KDP41101.1"/>
    <property type="molecule type" value="Genomic_DNA"/>
</dbReference>
<evidence type="ECO:0000313" key="2">
    <source>
        <dbReference type="EMBL" id="KDP41101.1"/>
    </source>
</evidence>
<proteinExistence type="predicted"/>
<name>A0A067KY11_JATCU</name>
<feature type="compositionally biased region" description="Low complexity" evidence="1">
    <location>
        <begin position="48"/>
        <end position="77"/>
    </location>
</feature>
<sequence length="87" mass="9022">MARGRHLIQTGLAVVRVELVAEDVILMDEKGLSFLLLLQPPVPPSLPSVPSSSTPLPGPVESSPASQSPTTPASSEPCNKLNLVAGQ</sequence>
<evidence type="ECO:0000256" key="1">
    <source>
        <dbReference type="SAM" id="MobiDB-lite"/>
    </source>
</evidence>
<protein>
    <submittedName>
        <fullName evidence="2">Uncharacterized protein</fullName>
    </submittedName>
</protein>
<gene>
    <name evidence="2" type="ORF">JCGZ_03231</name>
</gene>
<accession>A0A067KY11</accession>
<reference evidence="2 3" key="1">
    <citation type="journal article" date="2014" name="PLoS ONE">
        <title>Global Analysis of Gene Expression Profiles in Physic Nut (Jatropha curcas L.) Seedlings Exposed to Salt Stress.</title>
        <authorList>
            <person name="Zhang L."/>
            <person name="Zhang C."/>
            <person name="Wu P."/>
            <person name="Chen Y."/>
            <person name="Li M."/>
            <person name="Jiang H."/>
            <person name="Wu G."/>
        </authorList>
    </citation>
    <scope>NUCLEOTIDE SEQUENCE [LARGE SCALE GENOMIC DNA]</scope>
    <source>
        <strain evidence="3">cv. GZQX0401</strain>
        <tissue evidence="2">Young leaves</tissue>
    </source>
</reference>
<keyword evidence="3" id="KW-1185">Reference proteome</keyword>
<dbReference type="Proteomes" id="UP000027138">
    <property type="component" value="Unassembled WGS sequence"/>
</dbReference>
<evidence type="ECO:0000313" key="3">
    <source>
        <dbReference type="Proteomes" id="UP000027138"/>
    </source>
</evidence>
<organism evidence="2 3">
    <name type="scientific">Jatropha curcas</name>
    <name type="common">Barbados nut</name>
    <dbReference type="NCBI Taxonomy" id="180498"/>
    <lineage>
        <taxon>Eukaryota</taxon>
        <taxon>Viridiplantae</taxon>
        <taxon>Streptophyta</taxon>
        <taxon>Embryophyta</taxon>
        <taxon>Tracheophyta</taxon>
        <taxon>Spermatophyta</taxon>
        <taxon>Magnoliopsida</taxon>
        <taxon>eudicotyledons</taxon>
        <taxon>Gunneridae</taxon>
        <taxon>Pentapetalae</taxon>
        <taxon>rosids</taxon>
        <taxon>fabids</taxon>
        <taxon>Malpighiales</taxon>
        <taxon>Euphorbiaceae</taxon>
        <taxon>Crotonoideae</taxon>
        <taxon>Jatropheae</taxon>
        <taxon>Jatropha</taxon>
    </lineage>
</organism>
<dbReference type="AlphaFoldDB" id="A0A067KY11"/>
<feature type="region of interest" description="Disordered" evidence="1">
    <location>
        <begin position="44"/>
        <end position="87"/>
    </location>
</feature>